<keyword evidence="6 7" id="KW-0067">ATP-binding</keyword>
<feature type="compositionally biased region" description="Basic and acidic residues" evidence="8">
    <location>
        <begin position="287"/>
        <end position="327"/>
    </location>
</feature>
<keyword evidence="3" id="KW-0808">Transferase</keyword>
<keyword evidence="2" id="KW-0723">Serine/threonine-protein kinase</keyword>
<sequence>TGHHWFFPTTMTSVETSPGFDLIQVRIESLSSKMDTLISIQEKVLSRLDSMSEELVGIERDMETLKVDKEETPPTSHTKGLARGIGGEMKEMCQEMNNIMTAVNERSEQQTKKLEGMERLVMSIQQVVSFIGETVKTSKITELMFKEPAARKSKTMLSSGVKTPDSKHGTKRQASGEPILVKLKDHKFKEGKEKSHLSFKGLKALKKKKPPDTTGNSASVKKQALLLEEVQKLNRENAERSISSTGSEAEEPLSQNLLDFILDKAKDPAVEQEELLSDSQESVTSPELKEEEEKAEEPKTEDVRDKSKEEEEVKEVIKEESKEEERSMVKVIEEENAVTPQSCENEPLHEVTTISEPCESEKGLELQACEKDSEEMKENEKQMHVPQDLCGVFKADGVEIHLDFSKINKTEEGQFDDDECEQFFIDCTPPPPAPFSHRVVSAKPNQISNFYTINHQEIIGGGRFGQVHKCIENSSGLTLAAKIIKARSPKEKDAVKNEIQVMNQLDHANLIQLYAAYESRTDVILVLEYSVEYPTFLETLRGVLEGAPTGVSIVFLGDFNAYVGNNSDTWRGVIGRNGPPDLNSSGVLLLDFCASHSLSIMNTMFKHKGAHQYTWYQDILGRRSMIDLVVVSSDLRPHVLDTRVKRAVNRSPPGGELDPLTEEDAGQTWQAQTYCEGLLGNSGRPFGTSEGRNQKPRTQSVNGGELFDRIIDENYTLTELDTIMFVRQICEGLRYMHKMYIIHLDLKPENILCISRVTNKIKIIDFGLARKYIPREKLRVNFGTPEFLAPEVINYDFVSFNTDMWSLGVIVYMLLSGLSPFLGDDDNETLNNILACHWNFEESEFLGISDEAKDFISKLLVYNK</sequence>
<dbReference type="FunFam" id="3.30.200.20:FF:000196">
    <property type="entry name" value="Myosin light chain kinase family, member 4"/>
    <property type="match status" value="1"/>
</dbReference>
<dbReference type="PROSITE" id="PS00107">
    <property type="entry name" value="PROTEIN_KINASE_ATP"/>
    <property type="match status" value="1"/>
</dbReference>
<dbReference type="Pfam" id="PF00069">
    <property type="entry name" value="Pkinase"/>
    <property type="match status" value="2"/>
</dbReference>
<dbReference type="InterPro" id="IPR017441">
    <property type="entry name" value="Protein_kinase_ATP_BS"/>
</dbReference>
<dbReference type="Proteomes" id="UP001274896">
    <property type="component" value="Unassembled WGS sequence"/>
</dbReference>
<dbReference type="GO" id="GO:0005524">
    <property type="term" value="F:ATP binding"/>
    <property type="evidence" value="ECO:0007669"/>
    <property type="project" value="UniProtKB-UniRule"/>
</dbReference>
<dbReference type="PROSITE" id="PS50011">
    <property type="entry name" value="PROTEIN_KINASE_DOM"/>
    <property type="match status" value="1"/>
</dbReference>
<dbReference type="InterPro" id="IPR008271">
    <property type="entry name" value="Ser/Thr_kinase_AS"/>
</dbReference>
<dbReference type="InterPro" id="IPR000719">
    <property type="entry name" value="Prot_kinase_dom"/>
</dbReference>
<evidence type="ECO:0000313" key="11">
    <source>
        <dbReference type="Proteomes" id="UP001274896"/>
    </source>
</evidence>
<dbReference type="GO" id="GO:0004674">
    <property type="term" value="F:protein serine/threonine kinase activity"/>
    <property type="evidence" value="ECO:0007669"/>
    <property type="project" value="UniProtKB-KW"/>
</dbReference>
<keyword evidence="4 7" id="KW-0547">Nucleotide-binding</keyword>
<reference evidence="10" key="1">
    <citation type="submission" date="2023-06" db="EMBL/GenBank/DDBJ databases">
        <title>Male Hemibagrus guttatus genome.</title>
        <authorList>
            <person name="Bian C."/>
        </authorList>
    </citation>
    <scope>NUCLEOTIDE SEQUENCE</scope>
    <source>
        <strain evidence="10">Male_cb2023</strain>
        <tissue evidence="10">Muscle</tissue>
    </source>
</reference>
<feature type="binding site" evidence="7">
    <location>
        <position position="482"/>
    </location>
    <ligand>
        <name>ATP</name>
        <dbReference type="ChEBI" id="CHEBI:30616"/>
    </ligand>
</feature>
<feature type="region of interest" description="Disordered" evidence="8">
    <location>
        <begin position="150"/>
        <end position="178"/>
    </location>
</feature>
<dbReference type="PROSITE" id="PS00108">
    <property type="entry name" value="PROTEIN_KINASE_ST"/>
    <property type="match status" value="1"/>
</dbReference>
<dbReference type="AlphaFoldDB" id="A0AAE0VAD1"/>
<accession>A0AAE0VAD1</accession>
<evidence type="ECO:0000313" key="10">
    <source>
        <dbReference type="EMBL" id="KAK3545945.1"/>
    </source>
</evidence>
<keyword evidence="5" id="KW-0418">Kinase</keyword>
<dbReference type="PANTHER" id="PTHR24347">
    <property type="entry name" value="SERINE/THREONINE-PROTEIN KINASE"/>
    <property type="match status" value="1"/>
</dbReference>
<dbReference type="FunFam" id="1.10.510.10:FF:000135">
    <property type="entry name" value="Putative myosin light chain kinase 3"/>
    <property type="match status" value="1"/>
</dbReference>
<dbReference type="SUPFAM" id="SSF56112">
    <property type="entry name" value="Protein kinase-like (PK-like)"/>
    <property type="match status" value="2"/>
</dbReference>
<evidence type="ECO:0000256" key="4">
    <source>
        <dbReference type="ARBA" id="ARBA00022741"/>
    </source>
</evidence>
<dbReference type="SUPFAM" id="SSF56219">
    <property type="entry name" value="DNase I-like"/>
    <property type="match status" value="1"/>
</dbReference>
<feature type="domain" description="Protein kinase" evidence="9">
    <location>
        <begin position="453"/>
        <end position="864"/>
    </location>
</feature>
<evidence type="ECO:0000256" key="2">
    <source>
        <dbReference type="ARBA" id="ARBA00022527"/>
    </source>
</evidence>
<organism evidence="10 11">
    <name type="scientific">Hemibagrus guttatus</name>
    <dbReference type="NCBI Taxonomy" id="175788"/>
    <lineage>
        <taxon>Eukaryota</taxon>
        <taxon>Metazoa</taxon>
        <taxon>Chordata</taxon>
        <taxon>Craniata</taxon>
        <taxon>Vertebrata</taxon>
        <taxon>Euteleostomi</taxon>
        <taxon>Actinopterygii</taxon>
        <taxon>Neopterygii</taxon>
        <taxon>Teleostei</taxon>
        <taxon>Ostariophysi</taxon>
        <taxon>Siluriformes</taxon>
        <taxon>Bagridae</taxon>
        <taxon>Hemibagrus</taxon>
    </lineage>
</organism>
<evidence type="ECO:0000256" key="3">
    <source>
        <dbReference type="ARBA" id="ARBA00022679"/>
    </source>
</evidence>
<feature type="non-terminal residue" evidence="10">
    <location>
        <position position="864"/>
    </location>
</feature>
<dbReference type="SMART" id="SM00220">
    <property type="entry name" value="S_TKc"/>
    <property type="match status" value="1"/>
</dbReference>
<name>A0AAE0VAD1_9TELE</name>
<evidence type="ECO:0000256" key="8">
    <source>
        <dbReference type="SAM" id="MobiDB-lite"/>
    </source>
</evidence>
<dbReference type="Gene3D" id="3.30.200.20">
    <property type="entry name" value="Phosphorylase Kinase, domain 1"/>
    <property type="match status" value="1"/>
</dbReference>
<dbReference type="Gene3D" id="1.10.510.10">
    <property type="entry name" value="Transferase(Phosphotransferase) domain 1"/>
    <property type="match status" value="1"/>
</dbReference>
<evidence type="ECO:0000256" key="5">
    <source>
        <dbReference type="ARBA" id="ARBA00022777"/>
    </source>
</evidence>
<evidence type="ECO:0000256" key="1">
    <source>
        <dbReference type="ARBA" id="ARBA00006692"/>
    </source>
</evidence>
<dbReference type="InterPro" id="IPR036691">
    <property type="entry name" value="Endo/exonu/phosph_ase_sf"/>
</dbReference>
<dbReference type="EMBL" id="JAUCMX010000005">
    <property type="protein sequence ID" value="KAK3545945.1"/>
    <property type="molecule type" value="Genomic_DNA"/>
</dbReference>
<comment type="caution">
    <text evidence="10">The sequence shown here is derived from an EMBL/GenBank/DDBJ whole genome shotgun (WGS) entry which is preliminary data.</text>
</comment>
<proteinExistence type="inferred from homology"/>
<evidence type="ECO:0000256" key="6">
    <source>
        <dbReference type="ARBA" id="ARBA00022840"/>
    </source>
</evidence>
<comment type="similarity">
    <text evidence="1">Belongs to the protein kinase superfamily. CAMK Ser/Thr protein kinase family.</text>
</comment>
<feature type="region of interest" description="Disordered" evidence="8">
    <location>
        <begin position="269"/>
        <end position="327"/>
    </location>
</feature>
<evidence type="ECO:0000259" key="9">
    <source>
        <dbReference type="PROSITE" id="PS50011"/>
    </source>
</evidence>
<feature type="region of interest" description="Disordered" evidence="8">
    <location>
        <begin position="199"/>
        <end position="221"/>
    </location>
</feature>
<evidence type="ECO:0000256" key="7">
    <source>
        <dbReference type="PROSITE-ProRule" id="PRU10141"/>
    </source>
</evidence>
<protein>
    <recommendedName>
        <fullName evidence="9">Protein kinase domain-containing protein</fullName>
    </recommendedName>
</protein>
<feature type="non-terminal residue" evidence="10">
    <location>
        <position position="1"/>
    </location>
</feature>
<gene>
    <name evidence="10" type="ORF">QTP70_016946</name>
</gene>
<keyword evidence="11" id="KW-1185">Reference proteome</keyword>
<dbReference type="InterPro" id="IPR011009">
    <property type="entry name" value="Kinase-like_dom_sf"/>
</dbReference>